<evidence type="ECO:0000256" key="1">
    <source>
        <dbReference type="SAM" id="Phobius"/>
    </source>
</evidence>
<feature type="transmembrane region" description="Helical" evidence="1">
    <location>
        <begin position="33"/>
        <end position="51"/>
    </location>
</feature>
<keyword evidence="1" id="KW-0472">Membrane</keyword>
<gene>
    <name evidence="2" type="primary">spoIIIAC</name>
    <name evidence="2" type="ORF">J5Y03_04360</name>
</gene>
<accession>A0A940NFA5</accession>
<dbReference type="NCBIfam" id="TIGR02848">
    <property type="entry name" value="spore_III_AC"/>
    <property type="match status" value="1"/>
</dbReference>
<organism evidence="2 3">
    <name type="scientific">Gottfriedia endophytica</name>
    <dbReference type="NCBI Taxonomy" id="2820819"/>
    <lineage>
        <taxon>Bacteria</taxon>
        <taxon>Bacillati</taxon>
        <taxon>Bacillota</taxon>
        <taxon>Bacilli</taxon>
        <taxon>Bacillales</taxon>
        <taxon>Bacillaceae</taxon>
        <taxon>Gottfriedia</taxon>
    </lineage>
</organism>
<sequence length="67" mass="7380">MILNYSLIFQIAGIGVLAAIISTVLKKAGQDDFATWTILAAFIVVLVQVILKVGELFDKVKDVFLFH</sequence>
<dbReference type="InterPro" id="IPR025664">
    <property type="entry name" value="Spore_III_AC/AD"/>
</dbReference>
<protein>
    <submittedName>
        <fullName evidence="2">Stage III sporulation protein AC</fullName>
    </submittedName>
</protein>
<dbReference type="InterPro" id="IPR009570">
    <property type="entry name" value="Spore_III_AC"/>
</dbReference>
<dbReference type="EMBL" id="JAGIYQ010000002">
    <property type="protein sequence ID" value="MBP0724419.1"/>
    <property type="molecule type" value="Genomic_DNA"/>
</dbReference>
<comment type="caution">
    <text evidence="2">The sequence shown here is derived from an EMBL/GenBank/DDBJ whole genome shotgun (WGS) entry which is preliminary data.</text>
</comment>
<feature type="transmembrane region" description="Helical" evidence="1">
    <location>
        <begin position="6"/>
        <end position="26"/>
    </location>
</feature>
<name>A0A940NFA5_9BACI</name>
<evidence type="ECO:0000313" key="3">
    <source>
        <dbReference type="Proteomes" id="UP000682134"/>
    </source>
</evidence>
<evidence type="ECO:0000313" key="2">
    <source>
        <dbReference type="EMBL" id="MBP0724419.1"/>
    </source>
</evidence>
<dbReference type="Pfam" id="PF06686">
    <property type="entry name" value="SpoIIIAC"/>
    <property type="match status" value="1"/>
</dbReference>
<keyword evidence="1" id="KW-0812">Transmembrane</keyword>
<dbReference type="AlphaFoldDB" id="A0A940NFA5"/>
<dbReference type="RefSeq" id="WP_209402903.1">
    <property type="nucleotide sequence ID" value="NZ_JAGIYQ010000002.1"/>
</dbReference>
<keyword evidence="3" id="KW-1185">Reference proteome</keyword>
<keyword evidence="1" id="KW-1133">Transmembrane helix</keyword>
<reference evidence="2" key="1">
    <citation type="submission" date="2021-04" db="EMBL/GenBank/DDBJ databases">
        <title>Genome seq and assembly of Bacillus sp.</title>
        <authorList>
            <person name="Chhetri G."/>
        </authorList>
    </citation>
    <scope>NUCLEOTIDE SEQUENCE</scope>
    <source>
        <strain evidence="2">RG28</strain>
    </source>
</reference>
<proteinExistence type="predicted"/>
<dbReference type="Proteomes" id="UP000682134">
    <property type="component" value="Unassembled WGS sequence"/>
</dbReference>